<keyword evidence="2" id="KW-1185">Reference proteome</keyword>
<name>A0A0B4L900_9CAUD</name>
<proteinExistence type="predicted"/>
<accession>A0A0B4L900</accession>
<dbReference type="KEGG" id="vg:23681048"/>
<sequence length="112" mass="12176">MEGCDTITLSTNWRVIMKKLIASLVLVVASCSAVPAHATPGVADYNSIQCLKFVEGDWDTVKPKLIKDLLAGANANQKMLIEDVDQNDLVVAGTNLYCENKSVPEVLEWIGL</sequence>
<protein>
    <recommendedName>
        <fullName evidence="3">Spackle periplasmic protein</fullName>
    </recommendedName>
</protein>
<reference evidence="1" key="1">
    <citation type="submission" date="2015-06" db="EMBL/GenBank/DDBJ databases">
        <title>Genomic characterization of STP4-a, a novel T4 virulent phage infecting Salmonella.</title>
        <authorList>
            <person name="Li M."/>
            <person name="Wang J."/>
            <person name="Lin H."/>
            <person name="Han F."/>
        </authorList>
    </citation>
    <scope>NUCLEOTIDE SEQUENCE [LARGE SCALE GENOMIC DNA]</scope>
</reference>
<dbReference type="RefSeq" id="YP_009126238.1">
    <property type="nucleotide sequence ID" value="NC_026607.2"/>
</dbReference>
<dbReference type="InterPro" id="IPR046391">
    <property type="entry name" value="SPACKLE_T4"/>
</dbReference>
<organism evidence="1 2">
    <name type="scientific">Salmonella phage STP4-a</name>
    <dbReference type="NCBI Taxonomy" id="1445860"/>
    <lineage>
        <taxon>Viruses</taxon>
        <taxon>Duplodnaviria</taxon>
        <taxon>Heunggongvirae</taxon>
        <taxon>Uroviricota</taxon>
        <taxon>Caudoviricetes</taxon>
        <taxon>Pantevenvirales</taxon>
        <taxon>Straboviridae</taxon>
        <taxon>Tevenvirinae</taxon>
        <taxon>Gelderlandvirus</taxon>
        <taxon>Gelderlandvirus stp4a</taxon>
    </lineage>
</organism>
<dbReference type="GeneID" id="23681048"/>
<dbReference type="Pfam" id="PF25676">
    <property type="entry name" value="T4_Spackle"/>
    <property type="match status" value="1"/>
</dbReference>
<evidence type="ECO:0000313" key="2">
    <source>
        <dbReference type="Proteomes" id="UP000032000"/>
    </source>
</evidence>
<gene>
    <name evidence="1" type="ORF">STP4a_029</name>
</gene>
<dbReference type="Proteomes" id="UP000032000">
    <property type="component" value="Segment"/>
</dbReference>
<evidence type="ECO:0000313" key="1">
    <source>
        <dbReference type="EMBL" id="AHJ86885.1"/>
    </source>
</evidence>
<evidence type="ECO:0008006" key="3">
    <source>
        <dbReference type="Google" id="ProtNLM"/>
    </source>
</evidence>
<dbReference type="EMBL" id="KJ000058">
    <property type="protein sequence ID" value="AHJ86885.1"/>
    <property type="molecule type" value="Genomic_DNA"/>
</dbReference>